<keyword evidence="6" id="KW-1185">Reference proteome</keyword>
<sequence>MVAKAHLYGEIALASPEPKRTRWPRLAIMSLGLLYLVHLFLQHSANSAGPAGATEALTYPGESIEWKSCGNINDHDLECAEIDVPMDQFDLTRSSNKTFLIPLLRLRGKNATQNLIVNPGGPGGSGINFIYRKGALLNRIVGEEFHILSFDPRGINSSLPRASCYPTSESREKLSLGLDRDVIRDSGKRYAWTQNYVRACQENMGEHGKYINTPQTAADMNSILDAVGQKDMVYWGFSYGTLLGQTYASLFPDRSHRVIIDGVVDQIQWYDDLILEDDFIDTQHVLDGFFDECVKSGDKCALSGLAKSKEELQHKVVTFLRGLEKEPLPVFINTTTYGTLDYTTLWNAVFGHMYKPATWFDLATRLQGLMLGNTTDAFLEYGVEDFSSQTDDAIDVVTNNDGRSGSKYWPKSRTELLDILAPLYNQSSFAFSENQAYYARQQWLIPKTHNFKPSSHVVTAHPLLILSTTYDPICPLKSAKKAEAVHAGSRLVEVKGYGHCSVAVASACLAQHVHDFLHTGKLPPKGATCEVDEPYFQEPESQEALWARLSAVDSEDATRAAQSLLALQGIDKRGF</sequence>
<feature type="domain" description="AB hydrolase-1" evidence="3">
    <location>
        <begin position="115"/>
        <end position="283"/>
    </location>
</feature>
<dbReference type="InterPro" id="IPR013595">
    <property type="entry name" value="Pept_S33_TAP-like_C"/>
</dbReference>
<evidence type="ECO:0000256" key="2">
    <source>
        <dbReference type="ARBA" id="ARBA00022801"/>
    </source>
</evidence>
<comment type="similarity">
    <text evidence="1">Belongs to the peptidase S33 family.</text>
</comment>
<organism evidence="5 6">
    <name type="scientific">Thelonectria olida</name>
    <dbReference type="NCBI Taxonomy" id="1576542"/>
    <lineage>
        <taxon>Eukaryota</taxon>
        <taxon>Fungi</taxon>
        <taxon>Dikarya</taxon>
        <taxon>Ascomycota</taxon>
        <taxon>Pezizomycotina</taxon>
        <taxon>Sordariomycetes</taxon>
        <taxon>Hypocreomycetidae</taxon>
        <taxon>Hypocreales</taxon>
        <taxon>Nectriaceae</taxon>
        <taxon>Thelonectria</taxon>
    </lineage>
</organism>
<dbReference type="Pfam" id="PF00561">
    <property type="entry name" value="Abhydrolase_1"/>
    <property type="match status" value="1"/>
</dbReference>
<dbReference type="InterPro" id="IPR029058">
    <property type="entry name" value="AB_hydrolase_fold"/>
</dbReference>
<dbReference type="Pfam" id="PF08386">
    <property type="entry name" value="Abhydrolase_4"/>
    <property type="match status" value="1"/>
</dbReference>
<gene>
    <name evidence="5" type="ORF">B0T10DRAFT_500165</name>
</gene>
<name>A0A9P8VRX4_9HYPO</name>
<dbReference type="SUPFAM" id="SSF53474">
    <property type="entry name" value="alpha/beta-Hydrolases"/>
    <property type="match status" value="1"/>
</dbReference>
<protein>
    <submittedName>
        <fullName evidence="5">Alpha/Beta hydrolase protein</fullName>
    </submittedName>
</protein>
<dbReference type="InterPro" id="IPR000073">
    <property type="entry name" value="AB_hydrolase_1"/>
</dbReference>
<dbReference type="PANTHER" id="PTHR43248">
    <property type="entry name" value="2-SUCCINYL-6-HYDROXY-2,4-CYCLOHEXADIENE-1-CARBOXYLATE SYNTHASE"/>
    <property type="match status" value="1"/>
</dbReference>
<dbReference type="EMBL" id="JAGPYM010000050">
    <property type="protein sequence ID" value="KAH6871766.1"/>
    <property type="molecule type" value="Genomic_DNA"/>
</dbReference>
<dbReference type="Proteomes" id="UP000777438">
    <property type="component" value="Unassembled WGS sequence"/>
</dbReference>
<comment type="caution">
    <text evidence="5">The sequence shown here is derived from an EMBL/GenBank/DDBJ whole genome shotgun (WGS) entry which is preliminary data.</text>
</comment>
<evidence type="ECO:0000313" key="6">
    <source>
        <dbReference type="Proteomes" id="UP000777438"/>
    </source>
</evidence>
<dbReference type="InterPro" id="IPR051601">
    <property type="entry name" value="Serine_prot/Carboxylest_S33"/>
</dbReference>
<evidence type="ECO:0000259" key="3">
    <source>
        <dbReference type="Pfam" id="PF00561"/>
    </source>
</evidence>
<dbReference type="AlphaFoldDB" id="A0A9P8VRX4"/>
<evidence type="ECO:0000259" key="4">
    <source>
        <dbReference type="Pfam" id="PF08386"/>
    </source>
</evidence>
<dbReference type="PANTHER" id="PTHR43248:SF25">
    <property type="entry name" value="AB HYDROLASE-1 DOMAIN-CONTAINING PROTEIN-RELATED"/>
    <property type="match status" value="1"/>
</dbReference>
<feature type="domain" description="Peptidase S33 tripeptidyl aminopeptidase-like C-terminal" evidence="4">
    <location>
        <begin position="442"/>
        <end position="529"/>
    </location>
</feature>
<keyword evidence="2 5" id="KW-0378">Hydrolase</keyword>
<dbReference type="GO" id="GO:0016787">
    <property type="term" value="F:hydrolase activity"/>
    <property type="evidence" value="ECO:0007669"/>
    <property type="project" value="UniProtKB-KW"/>
</dbReference>
<dbReference type="OrthoDB" id="425534at2759"/>
<accession>A0A9P8VRX4</accession>
<evidence type="ECO:0000313" key="5">
    <source>
        <dbReference type="EMBL" id="KAH6871766.1"/>
    </source>
</evidence>
<dbReference type="Gene3D" id="3.40.50.1820">
    <property type="entry name" value="alpha/beta hydrolase"/>
    <property type="match status" value="1"/>
</dbReference>
<reference evidence="5 6" key="1">
    <citation type="journal article" date="2021" name="Nat. Commun.">
        <title>Genetic determinants of endophytism in the Arabidopsis root mycobiome.</title>
        <authorList>
            <person name="Mesny F."/>
            <person name="Miyauchi S."/>
            <person name="Thiergart T."/>
            <person name="Pickel B."/>
            <person name="Atanasova L."/>
            <person name="Karlsson M."/>
            <person name="Huettel B."/>
            <person name="Barry K.W."/>
            <person name="Haridas S."/>
            <person name="Chen C."/>
            <person name="Bauer D."/>
            <person name="Andreopoulos W."/>
            <person name="Pangilinan J."/>
            <person name="LaButti K."/>
            <person name="Riley R."/>
            <person name="Lipzen A."/>
            <person name="Clum A."/>
            <person name="Drula E."/>
            <person name="Henrissat B."/>
            <person name="Kohler A."/>
            <person name="Grigoriev I.V."/>
            <person name="Martin F.M."/>
            <person name="Hacquard S."/>
        </authorList>
    </citation>
    <scope>NUCLEOTIDE SEQUENCE [LARGE SCALE GENOMIC DNA]</scope>
    <source>
        <strain evidence="5 6">MPI-CAGE-CH-0241</strain>
    </source>
</reference>
<proteinExistence type="inferred from homology"/>
<evidence type="ECO:0000256" key="1">
    <source>
        <dbReference type="ARBA" id="ARBA00010088"/>
    </source>
</evidence>